<feature type="region of interest" description="Disordered" evidence="1">
    <location>
        <begin position="1"/>
        <end position="24"/>
    </location>
</feature>
<reference evidence="2" key="1">
    <citation type="journal article" date="2007" name="PLoS Biol.">
        <title>Rate of evolution in brain-expressed genes in humans and other primates.</title>
        <authorList>
            <person name="Wang H.-Y."/>
            <person name="Chien H.-C."/>
            <person name="Osada N."/>
            <person name="Hashimoto K."/>
            <person name="Sugano S."/>
            <person name="Gojobori T."/>
            <person name="Chou C.-K."/>
            <person name="Tsai S.-F."/>
            <person name="Wu C.-I."/>
            <person name="Shen C.-K.J."/>
        </authorList>
    </citation>
    <scope>NUCLEOTIDE SEQUENCE</scope>
</reference>
<dbReference type="AlphaFoldDB" id="I7GA90"/>
<evidence type="ECO:0000313" key="2">
    <source>
        <dbReference type="EMBL" id="BAE88462.1"/>
    </source>
</evidence>
<name>I7GA90_MACFA</name>
<proteinExistence type="evidence at transcript level"/>
<protein>
    <submittedName>
        <fullName evidence="2">Macaca fascicularis brain cDNA clone: QbsA-10971, similar to human hypothetical gene supported by AK055503 (LOC401242), mRNA, RefSeq: XM_379402.1</fullName>
    </submittedName>
</protein>
<accession>I7GA90</accession>
<evidence type="ECO:0000256" key="1">
    <source>
        <dbReference type="SAM" id="MobiDB-lite"/>
    </source>
</evidence>
<dbReference type="EMBL" id="AB171399">
    <property type="protein sequence ID" value="BAE88462.1"/>
    <property type="molecule type" value="mRNA"/>
</dbReference>
<feature type="compositionally biased region" description="Polar residues" evidence="1">
    <location>
        <begin position="1"/>
        <end position="13"/>
    </location>
</feature>
<organism evidence="2">
    <name type="scientific">Macaca fascicularis</name>
    <name type="common">Crab-eating macaque</name>
    <name type="synonym">Cynomolgus monkey</name>
    <dbReference type="NCBI Taxonomy" id="9541"/>
    <lineage>
        <taxon>Eukaryota</taxon>
        <taxon>Metazoa</taxon>
        <taxon>Chordata</taxon>
        <taxon>Craniata</taxon>
        <taxon>Vertebrata</taxon>
        <taxon>Euteleostomi</taxon>
        <taxon>Mammalia</taxon>
        <taxon>Eutheria</taxon>
        <taxon>Euarchontoglires</taxon>
        <taxon>Primates</taxon>
        <taxon>Haplorrhini</taxon>
        <taxon>Catarrhini</taxon>
        <taxon>Cercopithecidae</taxon>
        <taxon>Cercopithecinae</taxon>
        <taxon>Macaca</taxon>
    </lineage>
</organism>
<sequence length="24" mass="2610">MNSLGGYSDTRNPWGQDLLEASPT</sequence>